<reference evidence="9 10" key="1">
    <citation type="journal article" date="2024" name="BMC Biol.">
        <title>Comparative genomics of Ascetosporea gives new insight into the evolutionary basis for animal parasitism in Rhizaria.</title>
        <authorList>
            <person name="Hiltunen Thoren M."/>
            <person name="Onut-Brannstrom I."/>
            <person name="Alfjorden A."/>
            <person name="Peckova H."/>
            <person name="Swords F."/>
            <person name="Hooper C."/>
            <person name="Holzer A.S."/>
            <person name="Bass D."/>
            <person name="Burki F."/>
        </authorList>
    </citation>
    <scope>NUCLEOTIDE SEQUENCE [LARGE SCALE GENOMIC DNA]</scope>
    <source>
        <strain evidence="9">20-A016</strain>
    </source>
</reference>
<name>A0ABV2AQP1_9EUKA</name>
<dbReference type="PANTHER" id="PTHR13036:SF0">
    <property type="entry name" value="CHITOBIOSYLDIPHOSPHODOLICHOL BETA-MANNOSYLTRANSFERASE"/>
    <property type="match status" value="1"/>
</dbReference>
<keyword evidence="10" id="KW-1185">Reference proteome</keyword>
<evidence type="ECO:0000256" key="4">
    <source>
        <dbReference type="ARBA" id="ARBA00022679"/>
    </source>
</evidence>
<evidence type="ECO:0000256" key="5">
    <source>
        <dbReference type="ARBA" id="ARBA00022692"/>
    </source>
</evidence>
<keyword evidence="4" id="KW-0808">Transferase</keyword>
<dbReference type="EMBL" id="JBDODL010001869">
    <property type="protein sequence ID" value="MES1921864.1"/>
    <property type="molecule type" value="Genomic_DNA"/>
</dbReference>
<sequence>MAKELKKRKIMNIKTLYDFSNSEHCKSTAIETFKLLRKIAGENEKVAAMFEVKKDKNILTSKSSILNEYYFRKNRPFLIISSTSWTPDEDFSILLNCIKILDKMCQKKYIFVISGFLINKSQF</sequence>
<comment type="subcellular location">
    <subcellularLocation>
        <location evidence="1">Endoplasmic reticulum membrane</location>
        <topology evidence="1">Single-pass membrane protein</topology>
    </subcellularLocation>
</comment>
<evidence type="ECO:0000313" key="9">
    <source>
        <dbReference type="EMBL" id="MES1921864.1"/>
    </source>
</evidence>
<accession>A0ABV2AQP1</accession>
<dbReference type="PANTHER" id="PTHR13036">
    <property type="entry name" value="BETA1,4 MANNOSYLTRANSFERASE"/>
    <property type="match status" value="1"/>
</dbReference>
<keyword evidence="7" id="KW-1133">Transmembrane helix</keyword>
<gene>
    <name evidence="9" type="ORF">MHBO_003399</name>
</gene>
<evidence type="ECO:0000256" key="8">
    <source>
        <dbReference type="ARBA" id="ARBA00023136"/>
    </source>
</evidence>
<keyword evidence="8" id="KW-0472">Membrane</keyword>
<evidence type="ECO:0000256" key="3">
    <source>
        <dbReference type="ARBA" id="ARBA00022676"/>
    </source>
</evidence>
<keyword evidence="3" id="KW-0328">Glycosyltransferase</keyword>
<evidence type="ECO:0000256" key="2">
    <source>
        <dbReference type="ARBA" id="ARBA00004922"/>
    </source>
</evidence>
<protein>
    <submittedName>
        <fullName evidence="9">Uncharacterized protein</fullName>
    </submittedName>
</protein>
<proteinExistence type="predicted"/>
<keyword evidence="6" id="KW-0256">Endoplasmic reticulum</keyword>
<dbReference type="InterPro" id="IPR026051">
    <property type="entry name" value="ALG1-like"/>
</dbReference>
<organism evidence="9 10">
    <name type="scientific">Bonamia ostreae</name>
    <dbReference type="NCBI Taxonomy" id="126728"/>
    <lineage>
        <taxon>Eukaryota</taxon>
        <taxon>Sar</taxon>
        <taxon>Rhizaria</taxon>
        <taxon>Endomyxa</taxon>
        <taxon>Ascetosporea</taxon>
        <taxon>Haplosporida</taxon>
        <taxon>Bonamia</taxon>
    </lineage>
</organism>
<comment type="pathway">
    <text evidence="2">Protein modification; protein glycosylation.</text>
</comment>
<comment type="caution">
    <text evidence="9">The sequence shown here is derived from an EMBL/GenBank/DDBJ whole genome shotgun (WGS) entry which is preliminary data.</text>
</comment>
<keyword evidence="5" id="KW-0812">Transmembrane</keyword>
<dbReference type="Proteomes" id="UP001439008">
    <property type="component" value="Unassembled WGS sequence"/>
</dbReference>
<evidence type="ECO:0000256" key="7">
    <source>
        <dbReference type="ARBA" id="ARBA00022989"/>
    </source>
</evidence>
<evidence type="ECO:0000256" key="6">
    <source>
        <dbReference type="ARBA" id="ARBA00022824"/>
    </source>
</evidence>
<evidence type="ECO:0000313" key="10">
    <source>
        <dbReference type="Proteomes" id="UP001439008"/>
    </source>
</evidence>
<evidence type="ECO:0000256" key="1">
    <source>
        <dbReference type="ARBA" id="ARBA00004389"/>
    </source>
</evidence>